<reference evidence="1 2" key="1">
    <citation type="submission" date="2023-06" db="EMBL/GenBank/DDBJ databases">
        <authorList>
            <person name="Oyuntsetseg B."/>
            <person name="Kim S.B."/>
        </authorList>
    </citation>
    <scope>NUCLEOTIDE SEQUENCE [LARGE SCALE GENOMIC DNA]</scope>
    <source>
        <strain evidence="1 2">2-15</strain>
    </source>
</reference>
<gene>
    <name evidence="1" type="ORF">QRX50_28125</name>
</gene>
<sequence length="205" mass="22129">MNAPLDLLFGLDRMLGRTHNRVAATLLPHLSSSHRTIDLPLVAGRLDDLCRELDVTGSLASAAELGPALGNARAYAWRALALVGEGTDRADHDLARRCVIEVVDQLDAARADVVTVLSDHGLGSRRPRWHGWAGPAASPAQVIAFSRVAATCAAALLPAGSRAEYAELFMSELHDLAESRSSRWAQVRYACRVLLRAPRLRRALG</sequence>
<dbReference type="AlphaFoldDB" id="A0A9Y2MNZ0"/>
<protein>
    <submittedName>
        <fullName evidence="1">Uncharacterized protein</fullName>
    </submittedName>
</protein>
<evidence type="ECO:0000313" key="1">
    <source>
        <dbReference type="EMBL" id="WIX75385.1"/>
    </source>
</evidence>
<dbReference type="EMBL" id="CP127294">
    <property type="protein sequence ID" value="WIX75385.1"/>
    <property type="molecule type" value="Genomic_DNA"/>
</dbReference>
<proteinExistence type="predicted"/>
<dbReference type="RefSeq" id="WP_285966157.1">
    <property type="nucleotide sequence ID" value="NZ_CP127294.1"/>
</dbReference>
<accession>A0A9Y2MNZ0</accession>
<organism evidence="1 2">
    <name type="scientific">Amycolatopsis carbonis</name>
    <dbReference type="NCBI Taxonomy" id="715471"/>
    <lineage>
        <taxon>Bacteria</taxon>
        <taxon>Bacillati</taxon>
        <taxon>Actinomycetota</taxon>
        <taxon>Actinomycetes</taxon>
        <taxon>Pseudonocardiales</taxon>
        <taxon>Pseudonocardiaceae</taxon>
        <taxon>Amycolatopsis</taxon>
    </lineage>
</organism>
<evidence type="ECO:0000313" key="2">
    <source>
        <dbReference type="Proteomes" id="UP001236014"/>
    </source>
</evidence>
<dbReference type="KEGG" id="acab:QRX50_28125"/>
<keyword evidence="2" id="KW-1185">Reference proteome</keyword>
<dbReference type="Proteomes" id="UP001236014">
    <property type="component" value="Chromosome"/>
</dbReference>
<name>A0A9Y2MNZ0_9PSEU</name>